<evidence type="ECO:0000256" key="2">
    <source>
        <dbReference type="ARBA" id="ARBA00022691"/>
    </source>
</evidence>
<dbReference type="SFLD" id="SFLDG01102">
    <property type="entry name" value="Uncharacterised_Radical_SAM_Su"/>
    <property type="match status" value="1"/>
</dbReference>
<dbReference type="CDD" id="cd01335">
    <property type="entry name" value="Radical_SAM"/>
    <property type="match status" value="1"/>
</dbReference>
<evidence type="ECO:0000313" key="9">
    <source>
        <dbReference type="Proteomes" id="UP000199377"/>
    </source>
</evidence>
<comment type="cofactor">
    <cofactor evidence="1">
        <name>[4Fe-4S] cluster</name>
        <dbReference type="ChEBI" id="CHEBI:49883"/>
    </cofactor>
</comment>
<dbReference type="Proteomes" id="UP000199377">
    <property type="component" value="Unassembled WGS sequence"/>
</dbReference>
<dbReference type="EMBL" id="FOQH01000018">
    <property type="protein sequence ID" value="SFJ22302.1"/>
    <property type="molecule type" value="Genomic_DNA"/>
</dbReference>
<keyword evidence="9" id="KW-1185">Reference proteome</keyword>
<dbReference type="SUPFAM" id="SSF47781">
    <property type="entry name" value="RuvA domain 2-like"/>
    <property type="match status" value="1"/>
</dbReference>
<protein>
    <submittedName>
        <fullName evidence="8">Putative DNA modification/repair radical SAM protein</fullName>
    </submittedName>
</protein>
<evidence type="ECO:0000313" key="8">
    <source>
        <dbReference type="EMBL" id="SFJ22302.1"/>
    </source>
</evidence>
<dbReference type="GO" id="GO:0051536">
    <property type="term" value="F:iron-sulfur cluster binding"/>
    <property type="evidence" value="ECO:0007669"/>
    <property type="project" value="UniProtKB-KW"/>
</dbReference>
<keyword evidence="4" id="KW-0408">Iron</keyword>
<proteinExistence type="predicted"/>
<organism evidence="8 9">
    <name type="scientific">Albimonas pacifica</name>
    <dbReference type="NCBI Taxonomy" id="1114924"/>
    <lineage>
        <taxon>Bacteria</taxon>
        <taxon>Pseudomonadati</taxon>
        <taxon>Pseudomonadota</taxon>
        <taxon>Alphaproteobacteria</taxon>
        <taxon>Rhodobacterales</taxon>
        <taxon>Paracoccaceae</taxon>
        <taxon>Albimonas</taxon>
    </lineage>
</organism>
<dbReference type="STRING" id="1114924.SAMN05216258_11821"/>
<dbReference type="SUPFAM" id="SSF102114">
    <property type="entry name" value="Radical SAM enzymes"/>
    <property type="match status" value="1"/>
</dbReference>
<evidence type="ECO:0000256" key="6">
    <source>
        <dbReference type="SAM" id="MobiDB-lite"/>
    </source>
</evidence>
<keyword evidence="3" id="KW-0479">Metal-binding</keyword>
<keyword evidence="5" id="KW-0411">Iron-sulfur</keyword>
<gene>
    <name evidence="8" type="ORF">SAMN05216258_11821</name>
</gene>
<dbReference type="InterPro" id="IPR006638">
    <property type="entry name" value="Elp3/MiaA/NifB-like_rSAM"/>
</dbReference>
<feature type="domain" description="Elp3/MiaA/NifB-like radical SAM core" evidence="7">
    <location>
        <begin position="63"/>
        <end position="290"/>
    </location>
</feature>
<evidence type="ECO:0000259" key="7">
    <source>
        <dbReference type="SMART" id="SM00729"/>
    </source>
</evidence>
<feature type="region of interest" description="Disordered" evidence="6">
    <location>
        <begin position="206"/>
        <end position="225"/>
    </location>
</feature>
<evidence type="ECO:0000256" key="4">
    <source>
        <dbReference type="ARBA" id="ARBA00023004"/>
    </source>
</evidence>
<dbReference type="SMART" id="SM00729">
    <property type="entry name" value="Elp3"/>
    <property type="match status" value="1"/>
</dbReference>
<dbReference type="GO" id="GO:0003824">
    <property type="term" value="F:catalytic activity"/>
    <property type="evidence" value="ECO:0007669"/>
    <property type="project" value="InterPro"/>
</dbReference>
<name>A0A1I3PLD0_9RHOB</name>
<dbReference type="Gene3D" id="3.20.20.70">
    <property type="entry name" value="Aldolase class I"/>
    <property type="match status" value="1"/>
</dbReference>
<accession>A0A1I3PLD0</accession>
<dbReference type="InterPro" id="IPR058240">
    <property type="entry name" value="rSAM_sf"/>
</dbReference>
<dbReference type="SFLD" id="SFLDS00029">
    <property type="entry name" value="Radical_SAM"/>
    <property type="match status" value="1"/>
</dbReference>
<evidence type="ECO:0000256" key="1">
    <source>
        <dbReference type="ARBA" id="ARBA00001966"/>
    </source>
</evidence>
<dbReference type="NCBIfam" id="TIGR03916">
    <property type="entry name" value="rSAM_link_UDG"/>
    <property type="match status" value="1"/>
</dbReference>
<dbReference type="Pfam" id="PF04055">
    <property type="entry name" value="Radical_SAM"/>
    <property type="match status" value="1"/>
</dbReference>
<dbReference type="InterPro" id="IPR051675">
    <property type="entry name" value="Endo/Exo/Phosphatase_dom_1"/>
</dbReference>
<evidence type="ECO:0000256" key="3">
    <source>
        <dbReference type="ARBA" id="ARBA00022723"/>
    </source>
</evidence>
<dbReference type="InterPro" id="IPR007197">
    <property type="entry name" value="rSAM"/>
</dbReference>
<evidence type="ECO:0000256" key="5">
    <source>
        <dbReference type="ARBA" id="ARBA00023014"/>
    </source>
</evidence>
<dbReference type="InterPro" id="IPR013785">
    <property type="entry name" value="Aldolase_TIM"/>
</dbReference>
<dbReference type="GO" id="GO:0046872">
    <property type="term" value="F:metal ion binding"/>
    <property type="evidence" value="ECO:0007669"/>
    <property type="project" value="UniProtKB-KW"/>
</dbReference>
<reference evidence="8 9" key="1">
    <citation type="submission" date="2016-10" db="EMBL/GenBank/DDBJ databases">
        <authorList>
            <person name="de Groot N.N."/>
        </authorList>
    </citation>
    <scope>NUCLEOTIDE SEQUENCE [LARGE SCALE GENOMIC DNA]</scope>
    <source>
        <strain evidence="8 9">CGMCC 1.11030</strain>
    </source>
</reference>
<dbReference type="PANTHER" id="PTHR21180">
    <property type="entry name" value="ENDONUCLEASE/EXONUCLEASE/PHOSPHATASE FAMILY DOMAIN-CONTAINING PROTEIN 1"/>
    <property type="match status" value="1"/>
</dbReference>
<dbReference type="InterPro" id="IPR023874">
    <property type="entry name" value="DNA_rSAM_put"/>
</dbReference>
<dbReference type="AlphaFoldDB" id="A0A1I3PLD0"/>
<dbReference type="Gene3D" id="1.10.150.320">
    <property type="entry name" value="Photosystem II 12 kDa extrinsic protein"/>
    <property type="match status" value="1"/>
</dbReference>
<sequence length="415" mass="46186">MMNAMARLSLDQKLAILSDAAKYDASCASSGGQRRDSRDGKGIGSTTGSGICHAYAPDGRCISLLKILMTNFCIYDCAYCVNRVSSNVERARFTPEEVVSLTLEFYRRNYIEGLFLSSGIIRSPDETMADMVRIARSLRREHGFRGYVHLKTIPDADPLLVEEAGLYADRLSINVELPTDPSVAAYAPEKSPQRIRRAMAHVRATKEARSEKTHTGRRGPKFAPAGQSTQMIVGADGATDATILTTSTRLYAGYGLKRVYYSAFSPIPDSSAALPLVKPPLMREHRLYQADWLLRFYGFDVKEIASAAPGGNLDLAVDPKLAWALANRHLFPVDVNRADRETLLRIPGLGTKTVGRVLATRRHRTLRWEDLQRMGANLRHARPFITLLDWRPRALADEENLRARFAPPPEQLSLL</sequence>
<dbReference type="PANTHER" id="PTHR21180:SF9">
    <property type="entry name" value="TYPE II SECRETION SYSTEM PROTEIN K"/>
    <property type="match status" value="1"/>
</dbReference>
<keyword evidence="2" id="KW-0949">S-adenosyl-L-methionine</keyword>
<dbReference type="InterPro" id="IPR010994">
    <property type="entry name" value="RuvA_2-like"/>
</dbReference>